<feature type="compositionally biased region" description="Polar residues" evidence="1">
    <location>
        <begin position="227"/>
        <end position="246"/>
    </location>
</feature>
<proteinExistence type="predicted"/>
<keyword evidence="2" id="KW-0732">Signal</keyword>
<feature type="compositionally biased region" description="Low complexity" evidence="1">
    <location>
        <begin position="215"/>
        <end position="226"/>
    </location>
</feature>
<dbReference type="EMBL" id="CALNXI010000210">
    <property type="protein sequence ID" value="CAH3022218.1"/>
    <property type="molecule type" value="Genomic_DNA"/>
</dbReference>
<name>A0ABN8LY35_9CNID</name>
<evidence type="ECO:0000256" key="1">
    <source>
        <dbReference type="SAM" id="MobiDB-lite"/>
    </source>
</evidence>
<reference evidence="3 4" key="1">
    <citation type="submission" date="2022-05" db="EMBL/GenBank/DDBJ databases">
        <authorList>
            <consortium name="Genoscope - CEA"/>
            <person name="William W."/>
        </authorList>
    </citation>
    <scope>NUCLEOTIDE SEQUENCE [LARGE SCALE GENOMIC DNA]</scope>
</reference>
<feature type="chain" id="PRO_5045983340" evidence="2">
    <location>
        <begin position="22"/>
        <end position="278"/>
    </location>
</feature>
<evidence type="ECO:0000256" key="2">
    <source>
        <dbReference type="SAM" id="SignalP"/>
    </source>
</evidence>
<feature type="signal peptide" evidence="2">
    <location>
        <begin position="1"/>
        <end position="21"/>
    </location>
</feature>
<keyword evidence="4" id="KW-1185">Reference proteome</keyword>
<protein>
    <submittedName>
        <fullName evidence="3">Uncharacterized protein</fullName>
    </submittedName>
</protein>
<organism evidence="3 4">
    <name type="scientific">Porites evermanni</name>
    <dbReference type="NCBI Taxonomy" id="104178"/>
    <lineage>
        <taxon>Eukaryota</taxon>
        <taxon>Metazoa</taxon>
        <taxon>Cnidaria</taxon>
        <taxon>Anthozoa</taxon>
        <taxon>Hexacorallia</taxon>
        <taxon>Scleractinia</taxon>
        <taxon>Fungiina</taxon>
        <taxon>Poritidae</taxon>
        <taxon>Porites</taxon>
    </lineage>
</organism>
<comment type="caution">
    <text evidence="3">The sequence shown here is derived from an EMBL/GenBank/DDBJ whole genome shotgun (WGS) entry which is preliminary data.</text>
</comment>
<evidence type="ECO:0000313" key="3">
    <source>
        <dbReference type="EMBL" id="CAH3022218.1"/>
    </source>
</evidence>
<sequence>MNRFHGIFSLCTACKTLKTLAVFMPLFLSTTFSADSTGQKAHFQVEDKSGDLKISATKDLAKVTAQADSVQVVVKPGTADYPVLKSDKPIVHVTQPGWHTISFKKSAILKTKKGKTRRNWKKRIAHSKRLHGLKLRNRRRKMFKKNGSSLLPLKKEKKIFARSHQKDLTANKKSEVKYSGFHVAGNAGKLKMHVTKDETTLSSESGGVDISLNKPSSPSSSSSSSSNQRSFKAPSQQFTGRTSNKTIHFASEIENNMSFIGLRKSVVTGLKDQEPEWD</sequence>
<accession>A0ABN8LY35</accession>
<gene>
    <name evidence="3" type="ORF">PEVE_00014589</name>
</gene>
<dbReference type="Proteomes" id="UP001159427">
    <property type="component" value="Unassembled WGS sequence"/>
</dbReference>
<evidence type="ECO:0000313" key="4">
    <source>
        <dbReference type="Proteomes" id="UP001159427"/>
    </source>
</evidence>
<feature type="region of interest" description="Disordered" evidence="1">
    <location>
        <begin position="196"/>
        <end position="246"/>
    </location>
</feature>